<dbReference type="InterPro" id="IPR031121">
    <property type="entry name" value="RIK/BLOM7"/>
</dbReference>
<evidence type="ECO:0000313" key="5">
    <source>
        <dbReference type="Proteomes" id="UP000019487"/>
    </source>
</evidence>
<gene>
    <name evidence="4" type="ORF">SBOR_2499</name>
</gene>
<dbReference type="HOGENOM" id="CLU_040265_0_1_1"/>
<protein>
    <submittedName>
        <fullName evidence="4">KH domain protein</fullName>
    </submittedName>
</protein>
<feature type="compositionally biased region" description="Polar residues" evidence="2">
    <location>
        <begin position="380"/>
        <end position="400"/>
    </location>
</feature>
<dbReference type="InterPro" id="IPR004087">
    <property type="entry name" value="KH_dom"/>
</dbReference>
<dbReference type="OrthoDB" id="397265at2759"/>
<reference evidence="4 5" key="1">
    <citation type="journal article" date="2014" name="Genome Announc.">
        <title>Draft genome sequence of Sclerotinia borealis, a psychrophilic plant pathogenic fungus.</title>
        <authorList>
            <person name="Mardanov A.V."/>
            <person name="Beletsky A.V."/>
            <person name="Kadnikov V.V."/>
            <person name="Ignatov A.N."/>
            <person name="Ravin N.V."/>
        </authorList>
    </citation>
    <scope>NUCLEOTIDE SEQUENCE [LARGE SCALE GENOMIC DNA]</scope>
    <source>
        <strain evidence="5">F-4157</strain>
    </source>
</reference>
<dbReference type="GO" id="GO:0005634">
    <property type="term" value="C:nucleus"/>
    <property type="evidence" value="ECO:0007669"/>
    <property type="project" value="InterPro"/>
</dbReference>
<dbReference type="GO" id="GO:0003723">
    <property type="term" value="F:RNA binding"/>
    <property type="evidence" value="ECO:0007669"/>
    <property type="project" value="UniProtKB-UniRule"/>
</dbReference>
<dbReference type="SUPFAM" id="SSF54791">
    <property type="entry name" value="Eukaryotic type KH-domain (KH-domain type I)"/>
    <property type="match status" value="2"/>
</dbReference>
<evidence type="ECO:0000313" key="4">
    <source>
        <dbReference type="EMBL" id="ESZ97141.1"/>
    </source>
</evidence>
<dbReference type="InterPro" id="IPR047890">
    <property type="entry name" value="KHDC4_KH-I_first"/>
</dbReference>
<dbReference type="SMART" id="SM00322">
    <property type="entry name" value="KH"/>
    <property type="match status" value="1"/>
</dbReference>
<evidence type="ECO:0000259" key="3">
    <source>
        <dbReference type="SMART" id="SM00322"/>
    </source>
</evidence>
<dbReference type="CDD" id="cd22386">
    <property type="entry name" value="KH-I_KHDC4_rpt2"/>
    <property type="match status" value="1"/>
</dbReference>
<dbReference type="Pfam" id="PF22675">
    <property type="entry name" value="KH-I_KHDC4-BBP"/>
    <property type="match status" value="1"/>
</dbReference>
<dbReference type="FunFam" id="3.30.1370.10:FF:000051">
    <property type="entry name" value="Putative kh domain-containing protein"/>
    <property type="match status" value="1"/>
</dbReference>
<feature type="compositionally biased region" description="Basic and acidic residues" evidence="2">
    <location>
        <begin position="1"/>
        <end position="43"/>
    </location>
</feature>
<keyword evidence="5" id="KW-1185">Reference proteome</keyword>
<dbReference type="Gene3D" id="3.30.1370.10">
    <property type="entry name" value="K Homology domain, type 1"/>
    <property type="match status" value="2"/>
</dbReference>
<feature type="domain" description="K Homology" evidence="3">
    <location>
        <begin position="238"/>
        <end position="325"/>
    </location>
</feature>
<feature type="compositionally biased region" description="Pro residues" evidence="2">
    <location>
        <begin position="446"/>
        <end position="462"/>
    </location>
</feature>
<proteinExistence type="predicted"/>
<feature type="compositionally biased region" description="Low complexity" evidence="2">
    <location>
        <begin position="66"/>
        <end position="78"/>
    </location>
</feature>
<feature type="compositionally biased region" description="Low complexity" evidence="2">
    <location>
        <begin position="365"/>
        <end position="379"/>
    </location>
</feature>
<dbReference type="PROSITE" id="PS50084">
    <property type="entry name" value="KH_TYPE_1"/>
    <property type="match status" value="1"/>
</dbReference>
<feature type="compositionally biased region" description="Low complexity" evidence="2">
    <location>
        <begin position="108"/>
        <end position="121"/>
    </location>
</feature>
<accession>W9CMR0</accession>
<sequence length="477" mass="52227">MDDTERRTAKRSRFDQKEPEPKRTSRFDRRSRSPPARKAESRRSRSPLGRRPSRSPAPESTKKGAADPAAAAAAAAAKINAQIQAKKGIQHAVEVPPIGAGESPVGKSASPGAGAGNSASNINGEMYIADGDYIKDIEVNDLRNRYTLTKGSTQKTIKEETGADVTTRGNYYPDKSMATAANPPLYLHVTSQTKRGLEQAVQKIEELMKQELPNLVDERRFRRREPEQVERDEFGRRKWPEEKIAIDFEPIQGFNLRAQVVGHGGAYVKHIQQETRCRVQIKGRGSGFMEHGTGQESDEDMYLHVAGPDPNEVQKAKELCEDLLKNVREQYEEFKARPPQQRGFGGQSTGYSGERGYGDRAPDRSNSYGGYNNNNNNYNKSPAPNTPNVDSPSTPTDYTSQQSQYYATGADPYAAYGGYEAYAQYYQQYMAAMAQYQQQQEGAPGSGPPAPPPAGGSAPPPSSGGNGYSAVPPPPGM</sequence>
<dbReference type="EMBL" id="AYSA01000101">
    <property type="protein sequence ID" value="ESZ97141.1"/>
    <property type="molecule type" value="Genomic_DNA"/>
</dbReference>
<dbReference type="PANTHER" id="PTHR15744:SF0">
    <property type="entry name" value="KH HOMOLOGY DOMAIN-CONTAINING PROTEIN 4"/>
    <property type="match status" value="1"/>
</dbReference>
<feature type="region of interest" description="Disordered" evidence="2">
    <location>
        <begin position="94"/>
        <end position="121"/>
    </location>
</feature>
<dbReference type="FunFam" id="3.30.1370.10:FF:000037">
    <property type="entry name" value="KH domain protein"/>
    <property type="match status" value="1"/>
</dbReference>
<organism evidence="4 5">
    <name type="scientific">Sclerotinia borealis (strain F-4128)</name>
    <dbReference type="NCBI Taxonomy" id="1432307"/>
    <lineage>
        <taxon>Eukaryota</taxon>
        <taxon>Fungi</taxon>
        <taxon>Dikarya</taxon>
        <taxon>Ascomycota</taxon>
        <taxon>Pezizomycotina</taxon>
        <taxon>Leotiomycetes</taxon>
        <taxon>Helotiales</taxon>
        <taxon>Sclerotiniaceae</taxon>
        <taxon>Sclerotinia</taxon>
    </lineage>
</organism>
<dbReference type="Proteomes" id="UP000019487">
    <property type="component" value="Unassembled WGS sequence"/>
</dbReference>
<name>W9CMR0_SCLBF</name>
<dbReference type="InterPro" id="IPR056149">
    <property type="entry name" value="PRP5/DDX46/KHDC4_KH"/>
</dbReference>
<feature type="region of interest" description="Disordered" evidence="2">
    <location>
        <begin position="333"/>
        <end position="400"/>
    </location>
</feature>
<evidence type="ECO:0000256" key="2">
    <source>
        <dbReference type="SAM" id="MobiDB-lite"/>
    </source>
</evidence>
<feature type="region of interest" description="Disordered" evidence="2">
    <location>
        <begin position="1"/>
        <end position="78"/>
    </location>
</feature>
<feature type="compositionally biased region" description="Low complexity" evidence="2">
    <location>
        <begin position="46"/>
        <end position="58"/>
    </location>
</feature>
<dbReference type="InterPro" id="IPR047889">
    <property type="entry name" value="KHDC4_KH-I_second"/>
</dbReference>
<keyword evidence="1" id="KW-0694">RNA-binding</keyword>
<dbReference type="InterPro" id="IPR055256">
    <property type="entry name" value="KH_1_KHDC4/BBP-like"/>
</dbReference>
<dbReference type="Pfam" id="PF23469">
    <property type="entry name" value="KH_12"/>
    <property type="match status" value="1"/>
</dbReference>
<evidence type="ECO:0000256" key="1">
    <source>
        <dbReference type="PROSITE-ProRule" id="PRU00117"/>
    </source>
</evidence>
<dbReference type="STRING" id="1432307.W9CMR0"/>
<dbReference type="AlphaFoldDB" id="W9CMR0"/>
<dbReference type="InterPro" id="IPR036612">
    <property type="entry name" value="KH_dom_type_1_sf"/>
</dbReference>
<feature type="region of interest" description="Disordered" evidence="2">
    <location>
        <begin position="436"/>
        <end position="477"/>
    </location>
</feature>
<dbReference type="CDD" id="cd22385">
    <property type="entry name" value="KH-I_KHDC4_rpt1"/>
    <property type="match status" value="1"/>
</dbReference>
<dbReference type="PANTHER" id="PTHR15744">
    <property type="entry name" value="BLOM7"/>
    <property type="match status" value="1"/>
</dbReference>
<comment type="caution">
    <text evidence="4">The sequence shown here is derived from an EMBL/GenBank/DDBJ whole genome shotgun (WGS) entry which is preliminary data.</text>
</comment>